<organism evidence="3">
    <name type="scientific">Podoviridae sp. ctMxM32</name>
    <dbReference type="NCBI Taxonomy" id="2823557"/>
    <lineage>
        <taxon>Viruses</taxon>
        <taxon>Duplodnaviria</taxon>
        <taxon>Heunggongvirae</taxon>
        <taxon>Uroviricota</taxon>
        <taxon>Caudoviricetes</taxon>
    </lineage>
</organism>
<accession>A0A8S5LEA0</accession>
<dbReference type="InterPro" id="IPR001525">
    <property type="entry name" value="C5_MeTfrase"/>
</dbReference>
<evidence type="ECO:0000256" key="2">
    <source>
        <dbReference type="ARBA" id="ARBA00022679"/>
    </source>
</evidence>
<evidence type="ECO:0000313" key="3">
    <source>
        <dbReference type="EMBL" id="DAD68254.1"/>
    </source>
</evidence>
<dbReference type="InterPro" id="IPR029063">
    <property type="entry name" value="SAM-dependent_MTases_sf"/>
</dbReference>
<sequence length="284" mass="32458">MNTLIFESHFTGTSNLDNVMKQLDLPVHRARAFEKSPHARHICSHRFSRIDEDVFRARHYGRADIIIGAPPTEPYTCRCSGQIKGISLEWLASLRRVRQTMPAHVFYECALHAPWEAVRAKLAGWGYECALATVSACDVGAPHKRRRVYLLACLKPLIVEKPVYNRNPYRLIPSPVPTMNRSPLTDNHRTKSNFQTWLSKHGDEPNDAFAHWSTVMGYAAPRGDDFIKDKERVAEWMMGMPYGWVSNQNLNHKDACRLIGSASVWQQAHLALWRTSQVVNRLLS</sequence>
<keyword evidence="1 3" id="KW-0489">Methyltransferase</keyword>
<keyword evidence="2" id="KW-0808">Transferase</keyword>
<proteinExistence type="predicted"/>
<reference evidence="3" key="1">
    <citation type="journal article" date="2021" name="Proc. Natl. Acad. Sci. U.S.A.">
        <title>A Catalog of Tens of Thousands of Viruses from Human Metagenomes Reveals Hidden Associations with Chronic Diseases.</title>
        <authorList>
            <person name="Tisza M.J."/>
            <person name="Buck C.B."/>
        </authorList>
    </citation>
    <scope>NUCLEOTIDE SEQUENCE</scope>
    <source>
        <strain evidence="3">CtMxM32</strain>
    </source>
</reference>
<dbReference type="GO" id="GO:0032259">
    <property type="term" value="P:methylation"/>
    <property type="evidence" value="ECO:0007669"/>
    <property type="project" value="UniProtKB-KW"/>
</dbReference>
<protein>
    <submittedName>
        <fullName evidence="3">Cytosine specific methyltransferase</fullName>
    </submittedName>
</protein>
<dbReference type="Gene3D" id="3.40.50.150">
    <property type="entry name" value="Vaccinia Virus protein VP39"/>
    <property type="match status" value="1"/>
</dbReference>
<dbReference type="GO" id="GO:0008168">
    <property type="term" value="F:methyltransferase activity"/>
    <property type="evidence" value="ECO:0007669"/>
    <property type="project" value="UniProtKB-KW"/>
</dbReference>
<dbReference type="EMBL" id="BK014698">
    <property type="protein sequence ID" value="DAD68254.1"/>
    <property type="molecule type" value="Genomic_DNA"/>
</dbReference>
<name>A0A8S5LEA0_9CAUD</name>
<evidence type="ECO:0000256" key="1">
    <source>
        <dbReference type="ARBA" id="ARBA00022603"/>
    </source>
</evidence>
<dbReference type="Pfam" id="PF00145">
    <property type="entry name" value="DNA_methylase"/>
    <property type="match status" value="1"/>
</dbReference>
<dbReference type="SUPFAM" id="SSF53335">
    <property type="entry name" value="S-adenosyl-L-methionine-dependent methyltransferases"/>
    <property type="match status" value="1"/>
</dbReference>